<gene>
    <name evidence="2" type="ORF">METZ01_LOCUS237026</name>
</gene>
<name>A0A382HAG6_9ZZZZ</name>
<reference evidence="2" key="1">
    <citation type="submission" date="2018-05" db="EMBL/GenBank/DDBJ databases">
        <authorList>
            <person name="Lanie J.A."/>
            <person name="Ng W.-L."/>
            <person name="Kazmierczak K.M."/>
            <person name="Andrzejewski T.M."/>
            <person name="Davidsen T.M."/>
            <person name="Wayne K.J."/>
            <person name="Tettelin H."/>
            <person name="Glass J.I."/>
            <person name="Rusch D."/>
            <person name="Podicherti R."/>
            <person name="Tsui H.-C.T."/>
            <person name="Winkler M.E."/>
        </authorList>
    </citation>
    <scope>NUCLEOTIDE SEQUENCE</scope>
</reference>
<evidence type="ECO:0000256" key="1">
    <source>
        <dbReference type="SAM" id="MobiDB-lite"/>
    </source>
</evidence>
<sequence length="31" mass="3498">MEYGDQRGARKAVYHKANAESIPPDIQKPNL</sequence>
<protein>
    <submittedName>
        <fullName evidence="2">Uncharacterized protein</fullName>
    </submittedName>
</protein>
<dbReference type="AlphaFoldDB" id="A0A382HAG6"/>
<dbReference type="EMBL" id="UINC01060067">
    <property type="protein sequence ID" value="SVB84172.1"/>
    <property type="molecule type" value="Genomic_DNA"/>
</dbReference>
<feature type="region of interest" description="Disordered" evidence="1">
    <location>
        <begin position="1"/>
        <end position="31"/>
    </location>
</feature>
<accession>A0A382HAG6</accession>
<organism evidence="2">
    <name type="scientific">marine metagenome</name>
    <dbReference type="NCBI Taxonomy" id="408172"/>
    <lineage>
        <taxon>unclassified sequences</taxon>
        <taxon>metagenomes</taxon>
        <taxon>ecological metagenomes</taxon>
    </lineage>
</organism>
<proteinExistence type="predicted"/>
<evidence type="ECO:0000313" key="2">
    <source>
        <dbReference type="EMBL" id="SVB84172.1"/>
    </source>
</evidence>